<reference evidence="1 2" key="1">
    <citation type="submission" date="2016-04" db="EMBL/GenBank/DDBJ databases">
        <title>The genome of Intoshia linei affirms orthonectids as highly simplified spiralians.</title>
        <authorList>
            <person name="Mikhailov K.V."/>
            <person name="Slusarev G.S."/>
            <person name="Nikitin M.A."/>
            <person name="Logacheva M.D."/>
            <person name="Penin A."/>
            <person name="Aleoshin V."/>
            <person name="Panchin Y.V."/>
        </authorList>
    </citation>
    <scope>NUCLEOTIDE SEQUENCE [LARGE SCALE GENOMIC DNA]</scope>
    <source>
        <strain evidence="1">Intl2013</strain>
        <tissue evidence="1">Whole animal</tissue>
    </source>
</reference>
<gene>
    <name evidence="1" type="ORF">A3Q56_04303</name>
</gene>
<keyword evidence="2" id="KW-1185">Reference proteome</keyword>
<dbReference type="EMBL" id="LWCA01000541">
    <property type="protein sequence ID" value="OAF67944.1"/>
    <property type="molecule type" value="Genomic_DNA"/>
</dbReference>
<dbReference type="Proteomes" id="UP000078046">
    <property type="component" value="Unassembled WGS sequence"/>
</dbReference>
<proteinExistence type="predicted"/>
<evidence type="ECO:0000313" key="2">
    <source>
        <dbReference type="Proteomes" id="UP000078046"/>
    </source>
</evidence>
<accession>A0A177B3F8</accession>
<dbReference type="AlphaFoldDB" id="A0A177B3F8"/>
<comment type="caution">
    <text evidence="1">The sequence shown here is derived from an EMBL/GenBank/DDBJ whole genome shotgun (WGS) entry which is preliminary data.</text>
</comment>
<name>A0A177B3F8_9BILA</name>
<protein>
    <submittedName>
        <fullName evidence="1">Uncharacterized protein</fullName>
    </submittedName>
</protein>
<organism evidence="1 2">
    <name type="scientific">Intoshia linei</name>
    <dbReference type="NCBI Taxonomy" id="1819745"/>
    <lineage>
        <taxon>Eukaryota</taxon>
        <taxon>Metazoa</taxon>
        <taxon>Spiralia</taxon>
        <taxon>Lophotrochozoa</taxon>
        <taxon>Mesozoa</taxon>
        <taxon>Orthonectida</taxon>
        <taxon>Rhopaluridae</taxon>
        <taxon>Intoshia</taxon>
    </lineage>
</organism>
<evidence type="ECO:0000313" key="1">
    <source>
        <dbReference type="EMBL" id="OAF67944.1"/>
    </source>
</evidence>
<sequence length="266" mass="31216">MKFAIKHYSRKTICNKQNNLPIIEGKLKFWECTINDILNVLNNKLINTPIARQLWTLDNKKEKAKFLNDLILSRKNGLNQNYNTFDDIKSDAISRHFPLLMLLLKSHPKMKLDPKLEKLVRNLSISLMFVNLMRSVPFMLRNFSWSYFPKDFLIKNKLSVFKIDKMYRNKVSGPDMESNFTALNKMFEKSIREAKTHLNFDKISNMENAFVNVSQMNHFENTIMPRKNLCFFCIDCGGIMNFNKKKILMDTGGAVVNHAQRKCPYD</sequence>